<dbReference type="SMART" id="SM00382">
    <property type="entry name" value="AAA"/>
    <property type="match status" value="1"/>
</dbReference>
<feature type="region of interest" description="Disordered" evidence="16">
    <location>
        <begin position="789"/>
        <end position="813"/>
    </location>
</feature>
<dbReference type="AlphaFoldDB" id="A0A094W9W4"/>
<dbReference type="PROSITE" id="PS01046">
    <property type="entry name" value="LON_SER"/>
    <property type="match status" value="1"/>
</dbReference>
<dbReference type="GO" id="GO:0043565">
    <property type="term" value="F:sequence-specific DNA binding"/>
    <property type="evidence" value="ECO:0007669"/>
    <property type="project" value="UniProtKB-UniRule"/>
</dbReference>
<dbReference type="PANTHER" id="PTHR10046">
    <property type="entry name" value="ATP DEPENDENT LON PROTEASE FAMILY MEMBER"/>
    <property type="match status" value="1"/>
</dbReference>
<dbReference type="InterPro" id="IPR046336">
    <property type="entry name" value="Lon_prtase_N_sf"/>
</dbReference>
<dbReference type="Pfam" id="PF02190">
    <property type="entry name" value="LON_substr_bdg"/>
    <property type="match status" value="1"/>
</dbReference>
<dbReference type="GO" id="GO:0034605">
    <property type="term" value="P:cellular response to heat"/>
    <property type="evidence" value="ECO:0007669"/>
    <property type="project" value="UniProtKB-UniRule"/>
</dbReference>
<dbReference type="GO" id="GO:0016887">
    <property type="term" value="F:ATP hydrolysis activity"/>
    <property type="evidence" value="ECO:0007669"/>
    <property type="project" value="UniProtKB-UniRule"/>
</dbReference>
<feature type="active site" evidence="10 12">
    <location>
        <position position="734"/>
    </location>
</feature>
<keyword evidence="5 10" id="KW-0378">Hydrolase</keyword>
<evidence type="ECO:0000256" key="5">
    <source>
        <dbReference type="ARBA" id="ARBA00022801"/>
    </source>
</evidence>
<comment type="subunit">
    <text evidence="10 11">Homohexamer. Organized in a ring with a central cavity.</text>
</comment>
<evidence type="ECO:0000313" key="19">
    <source>
        <dbReference type="EMBL" id="KGA93315.1"/>
    </source>
</evidence>
<protein>
    <recommendedName>
        <fullName evidence="10 11">Lon protease</fullName>
        <ecNumber evidence="10 11">3.4.21.53</ecNumber>
    </recommendedName>
    <alternativeName>
        <fullName evidence="10">ATP-dependent protease La</fullName>
    </alternativeName>
</protein>
<dbReference type="PIRSF" id="PIRSF001174">
    <property type="entry name" value="Lon_proteas"/>
    <property type="match status" value="1"/>
</dbReference>
<keyword evidence="8 10" id="KW-0346">Stress response</keyword>
<dbReference type="InterPro" id="IPR054594">
    <property type="entry name" value="Lon_lid"/>
</dbReference>
<comment type="induction">
    <text evidence="10">By heat shock.</text>
</comment>
<dbReference type="PROSITE" id="PS51787">
    <property type="entry name" value="LON_N"/>
    <property type="match status" value="1"/>
</dbReference>
<dbReference type="SUPFAM" id="SSF54211">
    <property type="entry name" value="Ribosomal protein S5 domain 2-like"/>
    <property type="match status" value="1"/>
</dbReference>
<evidence type="ECO:0000256" key="12">
    <source>
        <dbReference type="PIRSR" id="PIRSR001174-1"/>
    </source>
</evidence>
<evidence type="ECO:0000256" key="8">
    <source>
        <dbReference type="ARBA" id="ARBA00023016"/>
    </source>
</evidence>
<dbReference type="GO" id="GO:0004176">
    <property type="term" value="F:ATP-dependent peptidase activity"/>
    <property type="evidence" value="ECO:0007669"/>
    <property type="project" value="UniProtKB-UniRule"/>
</dbReference>
<dbReference type="InterPro" id="IPR003593">
    <property type="entry name" value="AAA+_ATPase"/>
</dbReference>
<name>A0A094W9W4_9BACT</name>
<dbReference type="SUPFAM" id="SSF52540">
    <property type="entry name" value="P-loop containing nucleoside triphosphate hydrolases"/>
    <property type="match status" value="1"/>
</dbReference>
<comment type="catalytic activity">
    <reaction evidence="9 10 11 14">
        <text>Hydrolysis of proteins in presence of ATP.</text>
        <dbReference type="EC" id="3.4.21.53"/>
    </reaction>
</comment>
<dbReference type="Gene3D" id="1.20.5.5270">
    <property type="match status" value="1"/>
</dbReference>
<evidence type="ECO:0000256" key="11">
    <source>
        <dbReference type="PIRNR" id="PIRNR001174"/>
    </source>
</evidence>
<keyword evidence="4 10" id="KW-0547">Nucleotide-binding</keyword>
<organism evidence="19 20">
    <name type="scientific">Leptospirillum ferriphilum</name>
    <dbReference type="NCBI Taxonomy" id="178606"/>
    <lineage>
        <taxon>Bacteria</taxon>
        <taxon>Pseudomonadati</taxon>
        <taxon>Nitrospirota</taxon>
        <taxon>Nitrospiria</taxon>
        <taxon>Nitrospirales</taxon>
        <taxon>Nitrospiraceae</taxon>
        <taxon>Leptospirillum</taxon>
    </lineage>
</organism>
<dbReference type="PATRIC" id="fig|178606.4.peg.1942"/>
<comment type="similarity">
    <text evidence="10 11 14 15">Belongs to the peptidase S16 family.</text>
</comment>
<feature type="domain" description="Lon proteolytic" evidence="17">
    <location>
        <begin position="604"/>
        <end position="785"/>
    </location>
</feature>
<feature type="domain" description="Lon N-terminal" evidence="18">
    <location>
        <begin position="12"/>
        <end position="212"/>
    </location>
</feature>
<evidence type="ECO:0000256" key="15">
    <source>
        <dbReference type="RuleBase" id="RU000591"/>
    </source>
</evidence>
<dbReference type="OrthoDB" id="9803599at2"/>
<feature type="binding site" evidence="10 13">
    <location>
        <begin position="367"/>
        <end position="374"/>
    </location>
    <ligand>
        <name>ATP</name>
        <dbReference type="ChEBI" id="CHEBI:30616"/>
    </ligand>
</feature>
<dbReference type="InterPro" id="IPR008268">
    <property type="entry name" value="Peptidase_S16_AS"/>
</dbReference>
<dbReference type="InterPro" id="IPR015947">
    <property type="entry name" value="PUA-like_sf"/>
</dbReference>
<dbReference type="SUPFAM" id="SSF88697">
    <property type="entry name" value="PUA domain-like"/>
    <property type="match status" value="1"/>
</dbReference>
<dbReference type="Pfam" id="PF05362">
    <property type="entry name" value="Lon_C"/>
    <property type="match status" value="1"/>
</dbReference>
<dbReference type="Gene3D" id="1.10.8.60">
    <property type="match status" value="1"/>
</dbReference>
<dbReference type="Gene3D" id="3.30.230.10">
    <property type="match status" value="1"/>
</dbReference>
<comment type="function">
    <text evidence="10">ATP-dependent serine protease that mediates the selective degradation of mutant and abnormal proteins as well as certain short-lived regulatory proteins. Required for cellular homeostasis and for survival from DNA damage and developmental changes induced by stress. Degrades polypeptides processively to yield small peptide fragments that are 5 to 10 amino acids long. Binds to DNA in a double-stranded, site-specific manner.</text>
</comment>
<evidence type="ECO:0000256" key="10">
    <source>
        <dbReference type="HAMAP-Rule" id="MF_01973"/>
    </source>
</evidence>
<evidence type="ECO:0000313" key="20">
    <source>
        <dbReference type="Proteomes" id="UP000029452"/>
    </source>
</evidence>
<evidence type="ECO:0000256" key="3">
    <source>
        <dbReference type="ARBA" id="ARBA00022670"/>
    </source>
</evidence>
<proteinExistence type="evidence at transcript level"/>
<dbReference type="GO" id="GO:0004252">
    <property type="term" value="F:serine-type endopeptidase activity"/>
    <property type="evidence" value="ECO:0007669"/>
    <property type="project" value="UniProtKB-UniRule"/>
</dbReference>
<dbReference type="Gene3D" id="3.40.50.300">
    <property type="entry name" value="P-loop containing nucleotide triphosphate hydrolases"/>
    <property type="match status" value="1"/>
</dbReference>
<evidence type="ECO:0000256" key="1">
    <source>
        <dbReference type="ARBA" id="ARBA00004496"/>
    </source>
</evidence>
<dbReference type="InterPro" id="IPR008269">
    <property type="entry name" value="Lon_proteolytic"/>
</dbReference>
<dbReference type="EC" id="3.4.21.53" evidence="10 11"/>
<keyword evidence="7 10" id="KW-0067">ATP-binding</keyword>
<dbReference type="InterPro" id="IPR004815">
    <property type="entry name" value="Lon_bac/euk-typ"/>
</dbReference>
<comment type="subcellular location">
    <subcellularLocation>
        <location evidence="1 10 11">Cytoplasm</location>
    </subcellularLocation>
</comment>
<evidence type="ECO:0000256" key="14">
    <source>
        <dbReference type="PROSITE-ProRule" id="PRU01122"/>
    </source>
</evidence>
<keyword evidence="2 10" id="KW-0963">Cytoplasm</keyword>
<accession>A0A094W9W4</accession>
<dbReference type="GO" id="GO:0006515">
    <property type="term" value="P:protein quality control for misfolded or incompletely synthesized proteins"/>
    <property type="evidence" value="ECO:0007669"/>
    <property type="project" value="UniProtKB-UniRule"/>
</dbReference>
<dbReference type="PROSITE" id="PS51786">
    <property type="entry name" value="LON_PROTEOLYTIC"/>
    <property type="match status" value="1"/>
</dbReference>
<evidence type="ECO:0000256" key="13">
    <source>
        <dbReference type="PIRSR" id="PIRSR001174-2"/>
    </source>
</evidence>
<dbReference type="FunFam" id="3.40.50.300:FF:000021">
    <property type="entry name" value="Lon protease homolog"/>
    <property type="match status" value="1"/>
</dbReference>
<dbReference type="InterPro" id="IPR003959">
    <property type="entry name" value="ATPase_AAA_core"/>
</dbReference>
<evidence type="ECO:0000256" key="7">
    <source>
        <dbReference type="ARBA" id="ARBA00022840"/>
    </source>
</evidence>
<dbReference type="InterPro" id="IPR014721">
    <property type="entry name" value="Ribsml_uS5_D2-typ_fold_subgr"/>
</dbReference>
<dbReference type="SMART" id="SM00464">
    <property type="entry name" value="LON"/>
    <property type="match status" value="1"/>
</dbReference>
<evidence type="ECO:0000256" key="2">
    <source>
        <dbReference type="ARBA" id="ARBA00022490"/>
    </source>
</evidence>
<dbReference type="InterPro" id="IPR020568">
    <property type="entry name" value="Ribosomal_Su5_D2-typ_SF"/>
</dbReference>
<evidence type="ECO:0000256" key="6">
    <source>
        <dbReference type="ARBA" id="ARBA00022825"/>
    </source>
</evidence>
<feature type="active site" evidence="10 12">
    <location>
        <position position="691"/>
    </location>
</feature>
<dbReference type="InterPro" id="IPR027543">
    <property type="entry name" value="Lon_bac"/>
</dbReference>
<dbReference type="InterPro" id="IPR027417">
    <property type="entry name" value="P-loop_NTPase"/>
</dbReference>
<dbReference type="RefSeq" id="WP_036082943.1">
    <property type="nucleotide sequence ID" value="NZ_JPGK01000007.1"/>
</dbReference>
<dbReference type="NCBIfam" id="TIGR00763">
    <property type="entry name" value="lon"/>
    <property type="match status" value="1"/>
</dbReference>
<dbReference type="InterPro" id="IPR003111">
    <property type="entry name" value="Lon_prtase_N"/>
</dbReference>
<dbReference type="HAMAP" id="MF_01973">
    <property type="entry name" value="lon_bact"/>
    <property type="match status" value="1"/>
</dbReference>
<evidence type="ECO:0000256" key="9">
    <source>
        <dbReference type="ARBA" id="ARBA00050665"/>
    </source>
</evidence>
<keyword evidence="6 10" id="KW-0720">Serine protease</keyword>
<evidence type="ECO:0000259" key="18">
    <source>
        <dbReference type="PROSITE" id="PS51787"/>
    </source>
</evidence>
<evidence type="ECO:0000256" key="16">
    <source>
        <dbReference type="SAM" id="MobiDB-lite"/>
    </source>
</evidence>
<evidence type="ECO:0000256" key="4">
    <source>
        <dbReference type="ARBA" id="ARBA00022741"/>
    </source>
</evidence>
<sequence>MAEDMLPTPEECPVVVLPETVVFPHILSSLAFHDAKSLAAIDEAMNREPKMLVCVAQRPESQEAPEQDAKPFSDRLYRTGTMVLIHKLLRIPAGGVAIMVQGYRRIRILDLLQEEPLYRARIEPFPEPSSKDGEVEALMRTILGQVKKLATMAPYLPDEFETMVLNIDNPHHLAYLVVTFLKMPVEERQRFLEIDSPEEKLMALASSLERELGYLELGGKIKSKIQDEVQKSQRDFFLREQVKAIQKELGDGAEGEEEIVRYRERIHESGLPDDVRKEVEREVDRLVRLGSGQSQEAGVIRTYLDTVLDLPWTRMSPLSFDLEKAREVLDEDHYGLEKIKERILDELAVLSRVRDGVYQGPVLCLIGPPGVGKTTLGQSIARAMGREFVRVSLGGVRDEAEIRGHRRTYVGAMPGRIIQGMRKAGTKNPVFMLDEIDKVGGDYRGDPASALLEVLDRAQNKDFRDHYLDLPFDLSKVFFITTANVFQTIPPPLLDRMDLIRLAGYTWEEKRHIARSYLIPRTMREIRLEEGEFDLTDDALVRLIRSFTREAGVRSLERKISTILRKVLRARTEQKRKRRIVVTAESLEKYLGNEYVEPPKRLTEAAPGVVTGLAWTPNGGDVLFIESVSIPGQKGFILTGQLGDVMKESARASLSFVQSRSEKLGLSKEYFSKHEIHIHVPSGAIPKDGPSAGITMASAIASLVTGIPVPATIAMTGEIALSGRVLPVGGIKEKLIGAREAGIQEVFIPVDNQKDLEEIPEEVRKDLTVHVVHHMDELLDRLFLRQEKPRKGGSNGFRPNAKKAGQKTARTGG</sequence>
<keyword evidence="3 10" id="KW-0645">Protease</keyword>
<dbReference type="Pfam" id="PF22667">
    <property type="entry name" value="Lon_lid"/>
    <property type="match status" value="1"/>
</dbReference>
<gene>
    <name evidence="10" type="primary">lon</name>
    <name evidence="19" type="ORF">LptCag_0351</name>
</gene>
<dbReference type="PRINTS" id="PR00830">
    <property type="entry name" value="ENDOLAPTASE"/>
</dbReference>
<dbReference type="InterPro" id="IPR027065">
    <property type="entry name" value="Lon_Prtase"/>
</dbReference>
<dbReference type="EMBL" id="JPGK01000007">
    <property type="protein sequence ID" value="KGA93315.1"/>
    <property type="molecule type" value="Genomic_DNA"/>
</dbReference>
<dbReference type="Pfam" id="PF00004">
    <property type="entry name" value="AAA"/>
    <property type="match status" value="1"/>
</dbReference>
<dbReference type="GO" id="GO:0005524">
    <property type="term" value="F:ATP binding"/>
    <property type="evidence" value="ECO:0007669"/>
    <property type="project" value="UniProtKB-UniRule"/>
</dbReference>
<comment type="caution">
    <text evidence="19">The sequence shown here is derived from an EMBL/GenBank/DDBJ whole genome shotgun (WGS) entry which is preliminary data.</text>
</comment>
<reference evidence="19 20" key="1">
    <citation type="submission" date="2014-06" db="EMBL/GenBank/DDBJ databases">
        <title>Draft genome sequence of iron oxidizing acidophile Leptospirillum ferriphilum DSM14647.</title>
        <authorList>
            <person name="Cardenas J.P."/>
            <person name="Lazcano M."/>
            <person name="Ossandon F.J."/>
            <person name="Corbett M."/>
            <person name="Holmes D.S."/>
            <person name="Watkin E."/>
        </authorList>
    </citation>
    <scope>NUCLEOTIDE SEQUENCE [LARGE SCALE GENOMIC DNA]</scope>
    <source>
        <strain evidence="19 20">DSM 14647</strain>
    </source>
</reference>
<dbReference type="CDD" id="cd19500">
    <property type="entry name" value="RecA-like_Lon"/>
    <property type="match status" value="1"/>
</dbReference>
<evidence type="ECO:0000259" key="17">
    <source>
        <dbReference type="PROSITE" id="PS51786"/>
    </source>
</evidence>
<dbReference type="GO" id="GO:0005737">
    <property type="term" value="C:cytoplasm"/>
    <property type="evidence" value="ECO:0007669"/>
    <property type="project" value="UniProtKB-SubCell"/>
</dbReference>
<dbReference type="Gene3D" id="1.20.58.1480">
    <property type="match status" value="1"/>
</dbReference>
<dbReference type="Proteomes" id="UP000029452">
    <property type="component" value="Unassembled WGS sequence"/>
</dbReference>
<dbReference type="Gene3D" id="2.30.130.40">
    <property type="entry name" value="LON domain-like"/>
    <property type="match status" value="1"/>
</dbReference>